<evidence type="ECO:0000313" key="4">
    <source>
        <dbReference type="Proteomes" id="UP000028702"/>
    </source>
</evidence>
<dbReference type="CDD" id="cd16329">
    <property type="entry name" value="LolA_like"/>
    <property type="match status" value="1"/>
</dbReference>
<dbReference type="InterPro" id="IPR033399">
    <property type="entry name" value="TP_0789-like"/>
</dbReference>
<dbReference type="RefSeq" id="WP_244444432.1">
    <property type="nucleotide sequence ID" value="NZ_BBIO01000011.1"/>
</dbReference>
<organism evidence="3 4">
    <name type="scientific">Tepidicaulis marinus</name>
    <dbReference type="NCBI Taxonomy" id="1333998"/>
    <lineage>
        <taxon>Bacteria</taxon>
        <taxon>Pseudomonadati</taxon>
        <taxon>Pseudomonadota</taxon>
        <taxon>Alphaproteobacteria</taxon>
        <taxon>Hyphomicrobiales</taxon>
        <taxon>Parvibaculaceae</taxon>
        <taxon>Tepidicaulis</taxon>
    </lineage>
</organism>
<gene>
    <name evidence="3" type="ORF">M2A_2188</name>
</gene>
<dbReference type="eggNOG" id="COG2834">
    <property type="taxonomic scope" value="Bacteria"/>
</dbReference>
<evidence type="ECO:0000259" key="2">
    <source>
        <dbReference type="Pfam" id="PF17131"/>
    </source>
</evidence>
<evidence type="ECO:0000256" key="1">
    <source>
        <dbReference type="SAM" id="SignalP"/>
    </source>
</evidence>
<dbReference type="Pfam" id="PF17131">
    <property type="entry name" value="LolA_like"/>
    <property type="match status" value="1"/>
</dbReference>
<dbReference type="EMBL" id="BBIO01000011">
    <property type="protein sequence ID" value="GAK45689.1"/>
    <property type="molecule type" value="Genomic_DNA"/>
</dbReference>
<comment type="caution">
    <text evidence="3">The sequence shown here is derived from an EMBL/GenBank/DDBJ whole genome shotgun (WGS) entry which is preliminary data.</text>
</comment>
<feature type="domain" description="Uncharacterized protein TP-0789" evidence="2">
    <location>
        <begin position="98"/>
        <end position="284"/>
    </location>
</feature>
<accession>A0A081BCC1</accession>
<reference evidence="3 4" key="1">
    <citation type="submission" date="2014-07" db="EMBL/GenBank/DDBJ databases">
        <title>Tepidicaulis marinum gen. nov., sp. nov., a novel marine bacterium denitrifying nitrate to nitrous oxide strictly under microaerobic conditions.</title>
        <authorList>
            <person name="Takeuchi M."/>
            <person name="Yamagishi T."/>
            <person name="Kamagata Y."/>
            <person name="Oshima K."/>
            <person name="Hattori M."/>
            <person name="Katayama T."/>
            <person name="Hanada S."/>
            <person name="Tamaki H."/>
            <person name="Marumo K."/>
            <person name="Maeda H."/>
            <person name="Nedachi M."/>
            <person name="Iwasaki W."/>
            <person name="Suwa Y."/>
            <person name="Sakata S."/>
        </authorList>
    </citation>
    <scope>NUCLEOTIDE SEQUENCE [LARGE SCALE GENOMIC DNA]</scope>
    <source>
        <strain evidence="3 4">MA2</strain>
    </source>
</reference>
<feature type="signal peptide" evidence="1">
    <location>
        <begin position="1"/>
        <end position="33"/>
    </location>
</feature>
<keyword evidence="4" id="KW-1185">Reference proteome</keyword>
<dbReference type="Gene3D" id="2.50.20.10">
    <property type="entry name" value="Lipoprotein localisation LolA/LolB/LppX"/>
    <property type="match status" value="1"/>
</dbReference>
<dbReference type="AlphaFoldDB" id="A0A081BCC1"/>
<protein>
    <submittedName>
        <fullName evidence="3">Conserved protein</fullName>
    </submittedName>
</protein>
<dbReference type="STRING" id="1333998.M2A_2188"/>
<evidence type="ECO:0000313" key="3">
    <source>
        <dbReference type="EMBL" id="GAK45689.1"/>
    </source>
</evidence>
<sequence>MTIRQATHCQIKQGIMIAALMLALPAGISAAFAADAPALPEDPVAKGLAIAEETDRRNQGFGDTQASMKMILENAYGETSERELRSMTLENEEENEGDWTLNVFDRPRDVDGTALLTYSKILDPDDQWMYLPAVKRVKRISSVNKSGPFMGSEFAFEDFSSQEVGKYSYKWLRDEACPDPVAERTCHVTERYPLYEHSGYTRQVVWTDTQDYQPRKIEFYDRKDKLLKTLTLTEYKLYQDKYWRAHDLYMENHVTGKSTRLTWEDYAFNTGLTEDDFNTNALKRAR</sequence>
<proteinExistence type="predicted"/>
<dbReference type="Proteomes" id="UP000028702">
    <property type="component" value="Unassembled WGS sequence"/>
</dbReference>
<keyword evidence="1" id="KW-0732">Signal</keyword>
<feature type="chain" id="PRO_5001754967" evidence="1">
    <location>
        <begin position="34"/>
        <end position="286"/>
    </location>
</feature>
<name>A0A081BCC1_9HYPH</name>